<comment type="caution">
    <text evidence="1">The sequence shown here is derived from an EMBL/GenBank/DDBJ whole genome shotgun (WGS) entry which is preliminary data.</text>
</comment>
<evidence type="ECO:0000313" key="1">
    <source>
        <dbReference type="EMBL" id="EAY24788.1"/>
    </source>
</evidence>
<sequence length="44" mass="5156">MYDNLSRKPYAKANEVCKGEVNKFIQQISGFRVISYFFCFRGSL</sequence>
<gene>
    <name evidence="1" type="ORF">M23134_04571</name>
</gene>
<keyword evidence="2" id="KW-1185">Reference proteome</keyword>
<protein>
    <submittedName>
        <fullName evidence="1">Uncharacterized protein</fullName>
    </submittedName>
</protein>
<proteinExistence type="predicted"/>
<name>A1ZXV9_MICM2</name>
<dbReference type="AlphaFoldDB" id="A1ZXV9"/>
<reference evidence="1 2" key="1">
    <citation type="submission" date="2007-01" db="EMBL/GenBank/DDBJ databases">
        <authorList>
            <person name="Haygood M."/>
            <person name="Podell S."/>
            <person name="Anderson C."/>
            <person name="Hopkinson B."/>
            <person name="Roe K."/>
            <person name="Barbeau K."/>
            <person name="Gaasterland T."/>
            <person name="Ferriera S."/>
            <person name="Johnson J."/>
            <person name="Kravitz S."/>
            <person name="Beeson K."/>
            <person name="Sutton G."/>
            <person name="Rogers Y.-H."/>
            <person name="Friedman R."/>
            <person name="Frazier M."/>
            <person name="Venter J.C."/>
        </authorList>
    </citation>
    <scope>NUCLEOTIDE SEQUENCE [LARGE SCALE GENOMIC DNA]</scope>
    <source>
        <strain evidence="1 2">ATCC 23134</strain>
    </source>
</reference>
<dbReference type="EMBL" id="AAWS01000061">
    <property type="protein sequence ID" value="EAY24788.1"/>
    <property type="molecule type" value="Genomic_DNA"/>
</dbReference>
<accession>A1ZXV9</accession>
<organism evidence="1 2">
    <name type="scientific">Microscilla marina ATCC 23134</name>
    <dbReference type="NCBI Taxonomy" id="313606"/>
    <lineage>
        <taxon>Bacteria</taxon>
        <taxon>Pseudomonadati</taxon>
        <taxon>Bacteroidota</taxon>
        <taxon>Cytophagia</taxon>
        <taxon>Cytophagales</taxon>
        <taxon>Microscillaceae</taxon>
        <taxon>Microscilla</taxon>
    </lineage>
</organism>
<dbReference type="Proteomes" id="UP000004095">
    <property type="component" value="Unassembled WGS sequence"/>
</dbReference>
<evidence type="ECO:0000313" key="2">
    <source>
        <dbReference type="Proteomes" id="UP000004095"/>
    </source>
</evidence>